<name>A0A369VX30_9SPHN</name>
<dbReference type="EMBL" id="QQNB01000002">
    <property type="protein sequence ID" value="RDE05720.1"/>
    <property type="molecule type" value="Genomic_DNA"/>
</dbReference>
<evidence type="ECO:0008006" key="4">
    <source>
        <dbReference type="Google" id="ProtNLM"/>
    </source>
</evidence>
<dbReference type="Gene3D" id="3.10.450.50">
    <property type="match status" value="1"/>
</dbReference>
<gene>
    <name evidence="2" type="ORF">DVW87_10960</name>
</gene>
<dbReference type="InterPro" id="IPR032710">
    <property type="entry name" value="NTF2-like_dom_sf"/>
</dbReference>
<organism evidence="2 3">
    <name type="scientific">Sphingomonas aracearum</name>
    <dbReference type="NCBI Taxonomy" id="2283317"/>
    <lineage>
        <taxon>Bacteria</taxon>
        <taxon>Pseudomonadati</taxon>
        <taxon>Pseudomonadota</taxon>
        <taxon>Alphaproteobacteria</taxon>
        <taxon>Sphingomonadales</taxon>
        <taxon>Sphingomonadaceae</taxon>
        <taxon>Sphingomonas</taxon>
    </lineage>
</organism>
<feature type="signal peptide" evidence="1">
    <location>
        <begin position="1"/>
        <end position="21"/>
    </location>
</feature>
<dbReference type="AlphaFoldDB" id="A0A369VX30"/>
<dbReference type="OrthoDB" id="117186at2"/>
<evidence type="ECO:0000313" key="2">
    <source>
        <dbReference type="EMBL" id="RDE05720.1"/>
    </source>
</evidence>
<protein>
    <recommendedName>
        <fullName evidence="4">DUF4440 domain-containing protein</fullName>
    </recommendedName>
</protein>
<keyword evidence="3" id="KW-1185">Reference proteome</keyword>
<comment type="caution">
    <text evidence="2">The sequence shown here is derived from an EMBL/GenBank/DDBJ whole genome shotgun (WGS) entry which is preliminary data.</text>
</comment>
<dbReference type="SUPFAM" id="SSF54427">
    <property type="entry name" value="NTF2-like"/>
    <property type="match status" value="1"/>
</dbReference>
<proteinExistence type="predicted"/>
<sequence length="166" mass="17354">MLTPSPLFALLLALQSMSSQVTPSPKLPPANPLPIGGAEEEAVLAPVNALLGAIRSGSAEAANAVLRADGSATAAVERPDGSRSVRRMTWTQFTAGLKPGSGAYETISDPAVEIDGDIAMVWAPFTFRLNGQVQHCGVNHFDLVREGGAWKVLNVTWSQRTTGCAG</sequence>
<reference evidence="2 3" key="1">
    <citation type="submission" date="2018-07" db="EMBL/GenBank/DDBJ databases">
        <title>a novel species of Sphingomonas isolated from the rhizosphere soil of Araceae plant.</title>
        <authorList>
            <person name="Zhiyong W."/>
            <person name="Qinglan Z."/>
            <person name="Zhiwei F."/>
            <person name="Ding X."/>
            <person name="Gejiao W."/>
            <person name="Shixue Z."/>
        </authorList>
    </citation>
    <scope>NUCLEOTIDE SEQUENCE [LARGE SCALE GENOMIC DNA]</scope>
    <source>
        <strain evidence="2 3">WZY 27</strain>
    </source>
</reference>
<dbReference type="Proteomes" id="UP000253918">
    <property type="component" value="Unassembled WGS sequence"/>
</dbReference>
<evidence type="ECO:0000256" key="1">
    <source>
        <dbReference type="SAM" id="SignalP"/>
    </source>
</evidence>
<keyword evidence="1" id="KW-0732">Signal</keyword>
<feature type="chain" id="PRO_5016851378" description="DUF4440 domain-containing protein" evidence="1">
    <location>
        <begin position="22"/>
        <end position="166"/>
    </location>
</feature>
<evidence type="ECO:0000313" key="3">
    <source>
        <dbReference type="Proteomes" id="UP000253918"/>
    </source>
</evidence>
<accession>A0A369VX30</accession>
<dbReference type="RefSeq" id="WP_114687789.1">
    <property type="nucleotide sequence ID" value="NZ_QQNB01000002.1"/>
</dbReference>